<dbReference type="STRING" id="931890.G8JVV2"/>
<dbReference type="OrthoDB" id="26387at2759"/>
<keyword evidence="4 9" id="KW-0863">Zinc-finger</keyword>
<dbReference type="Pfam" id="PF18995">
    <property type="entry name" value="PRT6_C"/>
    <property type="match status" value="1"/>
</dbReference>
<dbReference type="SUPFAM" id="SSF46785">
    <property type="entry name" value="Winged helix' DNA-binding domain"/>
    <property type="match status" value="1"/>
</dbReference>
<accession>G8JVV2</accession>
<reference evidence="12" key="1">
    <citation type="journal article" date="2012" name="G3 (Bethesda)">
        <title>Pichia sorbitophila, an interspecies yeast hybrid reveals early steps of genome resolution following polyploidization.</title>
        <authorList>
            <person name="Leh Louis V."/>
            <person name="Despons L."/>
            <person name="Friedrich A."/>
            <person name="Martin T."/>
            <person name="Durrens P."/>
            <person name="Casaregola S."/>
            <person name="Neuveglise C."/>
            <person name="Fairhead C."/>
            <person name="Marck C."/>
            <person name="Cruz J.A."/>
            <person name="Straub M.L."/>
            <person name="Kugler V."/>
            <person name="Sacerdot C."/>
            <person name="Uzunov Z."/>
            <person name="Thierry A."/>
            <person name="Weiss S."/>
            <person name="Bleykasten C."/>
            <person name="De Montigny J."/>
            <person name="Jacques N."/>
            <person name="Jung P."/>
            <person name="Lemaire M."/>
            <person name="Mallet S."/>
            <person name="Morel G."/>
            <person name="Richard G.F."/>
            <person name="Sarkar A."/>
            <person name="Savel G."/>
            <person name="Schacherer J."/>
            <person name="Seret M.L."/>
            <person name="Talla E."/>
            <person name="Samson G."/>
            <person name="Jubin C."/>
            <person name="Poulain J."/>
            <person name="Vacherie B."/>
            <person name="Barbe V."/>
            <person name="Pelletier E."/>
            <person name="Sherman D.J."/>
            <person name="Westhof E."/>
            <person name="Weissenbach J."/>
            <person name="Baret P.V."/>
            <person name="Wincker P."/>
            <person name="Gaillardin C."/>
            <person name="Dujon B."/>
            <person name="Souciet J.L."/>
        </authorList>
    </citation>
    <scope>NUCLEOTIDE SEQUENCE [LARGE SCALE GENOMIC DNA]</scope>
    <source>
        <strain evidence="12">CBS 270.75 / DBVPG 7215 / KCTC 17166 / NRRL Y-17582</strain>
    </source>
</reference>
<dbReference type="Gene3D" id="1.10.10.2670">
    <property type="entry name" value="E3 ubiquitin-protein ligase"/>
    <property type="match status" value="1"/>
</dbReference>
<dbReference type="PANTHER" id="PTHR21497:SF24">
    <property type="entry name" value="E3 UBIQUITIN-PROTEIN LIGASE UBR1"/>
    <property type="match status" value="1"/>
</dbReference>
<dbReference type="KEGG" id="erc:Ecym_7115"/>
<dbReference type="GO" id="GO:0008270">
    <property type="term" value="F:zinc ion binding"/>
    <property type="evidence" value="ECO:0007669"/>
    <property type="project" value="UniProtKB-UniRule"/>
</dbReference>
<dbReference type="eggNOG" id="KOG1140">
    <property type="taxonomic scope" value="Eukaryota"/>
</dbReference>
<keyword evidence="5 9" id="KW-0833">Ubl conjugation pathway</keyword>
<dbReference type="CDD" id="cd19670">
    <property type="entry name" value="UBR-box_UBR1_2_3"/>
    <property type="match status" value="1"/>
</dbReference>
<dbReference type="GO" id="GO:1990305">
    <property type="term" value="C:RAD6-UBR2 ubiquitin ligase complex"/>
    <property type="evidence" value="ECO:0007669"/>
    <property type="project" value="EnsemblFungi"/>
</dbReference>
<evidence type="ECO:0000256" key="2">
    <source>
        <dbReference type="ARBA" id="ARBA00022679"/>
    </source>
</evidence>
<dbReference type="InterPro" id="IPR036390">
    <property type="entry name" value="WH_DNA-bd_sf"/>
</dbReference>
<keyword evidence="12" id="KW-1185">Reference proteome</keyword>
<organism evidence="11 12">
    <name type="scientific">Eremothecium cymbalariae (strain CBS 270.75 / DBVPG 7215 / KCTC 17166 / NRRL Y-17582)</name>
    <name type="common">Yeast</name>
    <dbReference type="NCBI Taxonomy" id="931890"/>
    <lineage>
        <taxon>Eukaryota</taxon>
        <taxon>Fungi</taxon>
        <taxon>Dikarya</taxon>
        <taxon>Ascomycota</taxon>
        <taxon>Saccharomycotina</taxon>
        <taxon>Saccharomycetes</taxon>
        <taxon>Saccharomycetales</taxon>
        <taxon>Saccharomycetaceae</taxon>
        <taxon>Eremothecium</taxon>
    </lineage>
</organism>
<evidence type="ECO:0000256" key="8">
    <source>
        <dbReference type="PROSITE-ProRule" id="PRU00508"/>
    </source>
</evidence>
<dbReference type="InterPro" id="IPR044046">
    <property type="entry name" value="E3_ligase_UBR-like_C"/>
</dbReference>
<dbReference type="PANTHER" id="PTHR21497">
    <property type="entry name" value="UBIQUITIN LIGASE E3 ALPHA-RELATED"/>
    <property type="match status" value="1"/>
</dbReference>
<dbReference type="UniPathway" id="UPA00143"/>
<dbReference type="GeneID" id="11469365"/>
<dbReference type="Proteomes" id="UP000006790">
    <property type="component" value="Chromosome 7"/>
</dbReference>
<proteinExistence type="inferred from homology"/>
<dbReference type="GO" id="GO:1990304">
    <property type="term" value="C:MUB1-RAD6-UBR2 ubiquitin ligase complex"/>
    <property type="evidence" value="ECO:0007669"/>
    <property type="project" value="EnsemblFungi"/>
</dbReference>
<comment type="pathway">
    <text evidence="9">Protein modification; protein ubiquitination.</text>
</comment>
<dbReference type="Pfam" id="PF02207">
    <property type="entry name" value="zf-UBR"/>
    <property type="match status" value="1"/>
</dbReference>
<protein>
    <recommendedName>
        <fullName evidence="9">E3 ubiquitin-protein ligase</fullName>
        <ecNumber evidence="9">2.3.2.27</ecNumber>
    </recommendedName>
</protein>
<keyword evidence="2 9" id="KW-0808">Transferase</keyword>
<dbReference type="HOGENOM" id="CLU_004097_0_0_1"/>
<evidence type="ECO:0000256" key="3">
    <source>
        <dbReference type="ARBA" id="ARBA00022723"/>
    </source>
</evidence>
<evidence type="ECO:0000256" key="9">
    <source>
        <dbReference type="RuleBase" id="RU366018"/>
    </source>
</evidence>
<dbReference type="InterPro" id="IPR042065">
    <property type="entry name" value="E3_ELL-like"/>
</dbReference>
<dbReference type="EC" id="2.3.2.27" evidence="9"/>
<gene>
    <name evidence="11" type="ordered locus">Ecym_7115</name>
</gene>
<dbReference type="InterPro" id="IPR003126">
    <property type="entry name" value="Znf_UBR"/>
</dbReference>
<dbReference type="GO" id="GO:0034620">
    <property type="term" value="P:cellular response to unfolded protein"/>
    <property type="evidence" value="ECO:0007669"/>
    <property type="project" value="EnsemblFungi"/>
</dbReference>
<sequence>MAGSINNIREYLAHLPQLSNYQLNDTVLYQLWKVLFQCLLSDDGGGSNGVDWKGLLHVYESPNWTNGVFQSIRLPSGWREKFLDDYTKMSCAAVNDHRGTSCNKHSQPTETVYYCFNCTTNPLYEICDACFDPSKHVGHRYTSKVVSRPEGKVCHCGDPSGLSDPKNGYECKNALNNGPKDMLDYAHDEKFISVLAPVLDYIIDTVTQVKAWNSDDVFLTVPMMLQQSEYHALQLYEKDCKIHIKDLAAKISRVLHKPLEYGIIMVEKLVRGDAFVIILESKDTQKLKMIKDLFASEHVTVHMKNKSKIFQEYIVDELIRWIYELCCRRPDVSRKLALRVGMMDAWDSKIAGMKYSESSICSQWSKICLSGNFTVQFNQRSTFPWCVPWEFRPAKDEKYDPRLLKIMDQYDKRLSKMDLEDSTTRSPHLEGSRFQYLVTSGTTVMSKISKFRMMKIICSMFTIIDDSKKWLAAQYLDVYCAVLYNTVASESADYKISLMNMLSQYIFQNPNIANMVIKKAPGFIQRALQFAFALLSFSPATLFDCPPIPLAYDLKLPEESIKSKRSVVCFKDVYLIMSTNTVPEALFQNEELTAVIIKCFSSFNNILPLRREAKEHVEFENFDFSSYYFLFSSILVMVDGFVRNVCLIKDPELRREVVHHLLTWSMNLEIRLLNLFRRGVSPTEAYWDPLEEDYTKLQVQTTRETVCDVSSDVISFQVGVEVQNFFNPMSYFFKFVLQWSQCGRYETLPNDLKGYFDLQSFFNDSKKLIWMTESALSTLVLIAQINVGFWVRNGAPIVHQLRMYTKYSMREFTYFSDIFNVQLAMSLANPNDFLVAFISRWNLKNWSAGLPMDDYPDKDITSGMADQCLLLLIQLLSEVRSLTMSSSVEGFEKTMRSEIIHALCFHNCSHSNLMNVIPEHVTKHPAFDLYLENLADYTPPSGLTDHGVYTLKEEYITEVDPYFVGFTATKRYEAEKLMRTRMEKNERIPYVSTFIPAKDVLTELKSTPFCNLYRITSTDLFGIFLKSSLEHIQKFKYESMLSKVAHIVHLCLVNNLAGFVKVFWREYSYEEAELSYYHSIGSLLFSFLLKEEFASDHGKIREIFSMLQRDAPHVNIEGYLKEQTPSYNSDLLKTHTRSLKRGDDEYDRKKLAKKKRDRLLRKLAKQQRQFMENNNVTPEDIDSRETTVDSGFGSLGWDYPDDTCVFCKMPRVQNDTFVYFTHFEQNIVDKYSCFSDLHRLQTVQSNENIQKVHASQGDTNVCHVVKACGHGSHFSCMERHMKASRNAHNHMTKNVPNGLGFALLFCPLCNSLVNSFIPRLCDINPRLQEDVFIGNHQHRYTMSSEELDSLCLKSLIIFCSLTVQSKFSRLPDIYTLFCSIIANTVSNTELIVRAGDPSVSITKRFTNQQLLTLRLLTELKIYILERKLFSHQGGKGSEFPSPPVHEYNDWMTFNAEYLHNNLLLDACRYLNPLARKGTSFGSFIYSTIKRKLHQLFIALATTLVEDSGCIVEDEQYDMDWESDNSSSEPLGAGYILKIVQSYIVALSVAISINHAQLDRLLRWKSVLHQVVYQSILIFLNRVLILIYAEYPIIKKELPMTDNNLDPLLTYFGVPSLDQILVDFTDNDLPYTKNSILECSLGPNVQVYAQKVYSLRIESPYGSPLVPLPKRLSELLSSEEEQVQYRINRHEVAICLFCGSRVFIQNASMLHNFMIGECTNHYFNECTQMAVYGCFLLVRSNTVYLAYGDRGTFFKAPYINKHGEVDEDYKYGTPVFLDDKLYSHLRNDIVLGGKIPHLVHRLTENMSDVGGWESM</sequence>
<dbReference type="PROSITE" id="PS51157">
    <property type="entry name" value="ZF_UBR"/>
    <property type="match status" value="1"/>
</dbReference>
<evidence type="ECO:0000256" key="1">
    <source>
        <dbReference type="ARBA" id="ARBA00000900"/>
    </source>
</evidence>
<evidence type="ECO:0000313" key="12">
    <source>
        <dbReference type="Proteomes" id="UP000006790"/>
    </source>
</evidence>
<name>G8JVV2_ERECY</name>
<evidence type="ECO:0000256" key="4">
    <source>
        <dbReference type="ARBA" id="ARBA00022771"/>
    </source>
</evidence>
<keyword evidence="3 9" id="KW-0479">Metal-binding</keyword>
<dbReference type="InterPro" id="IPR055194">
    <property type="entry name" value="UBR1-like_WH"/>
</dbReference>
<dbReference type="InParanoid" id="G8JVV2"/>
<feature type="zinc finger region" description="UBR-type" evidence="8">
    <location>
        <begin position="100"/>
        <end position="176"/>
    </location>
</feature>
<dbReference type="RefSeq" id="XP_003647784.1">
    <property type="nucleotide sequence ID" value="XM_003647736.1"/>
</dbReference>
<comment type="similarity">
    <text evidence="7 9">Belongs to the E3 ubiquitin-protein ligase UBR1-like family.</text>
</comment>
<comment type="function">
    <text evidence="9">Ubiquitin ligase protein which is a component of the N-end rule pathway. Recognizes and binds to proteins bearing specific N-terminal residues that are destabilizing according to the N-end rule, leading to their ubiquitination and subsequent degradation.</text>
</comment>
<keyword evidence="6 9" id="KW-0862">Zinc</keyword>
<evidence type="ECO:0000256" key="5">
    <source>
        <dbReference type="ARBA" id="ARBA00022786"/>
    </source>
</evidence>
<evidence type="ECO:0000313" key="11">
    <source>
        <dbReference type="EMBL" id="AET40967.1"/>
    </source>
</evidence>
<dbReference type="GO" id="GO:0005737">
    <property type="term" value="C:cytoplasm"/>
    <property type="evidence" value="ECO:0007669"/>
    <property type="project" value="TreeGrafter"/>
</dbReference>
<dbReference type="InterPro" id="IPR039164">
    <property type="entry name" value="UBR1-like"/>
</dbReference>
<dbReference type="Gene3D" id="2.10.110.30">
    <property type="match status" value="1"/>
</dbReference>
<dbReference type="GO" id="GO:0071596">
    <property type="term" value="P:ubiquitin-dependent protein catabolic process via the N-end rule pathway"/>
    <property type="evidence" value="ECO:0007669"/>
    <property type="project" value="UniProtKB-UniRule"/>
</dbReference>
<comment type="catalytic activity">
    <reaction evidence="1 9">
        <text>S-ubiquitinyl-[E2 ubiquitin-conjugating enzyme]-L-cysteine + [acceptor protein]-L-lysine = [E2 ubiquitin-conjugating enzyme]-L-cysteine + N(6)-ubiquitinyl-[acceptor protein]-L-lysine.</text>
        <dbReference type="EC" id="2.3.2.27"/>
    </reaction>
</comment>
<evidence type="ECO:0000259" key="10">
    <source>
        <dbReference type="PROSITE" id="PS51157"/>
    </source>
</evidence>
<dbReference type="FunCoup" id="G8JVV2">
    <property type="interactions" value="86"/>
</dbReference>
<dbReference type="GO" id="GO:0000151">
    <property type="term" value="C:ubiquitin ligase complex"/>
    <property type="evidence" value="ECO:0007669"/>
    <property type="project" value="TreeGrafter"/>
</dbReference>
<evidence type="ECO:0000256" key="7">
    <source>
        <dbReference type="ARBA" id="ARBA00046341"/>
    </source>
</evidence>
<dbReference type="GO" id="GO:0000209">
    <property type="term" value="P:protein polyubiquitination"/>
    <property type="evidence" value="ECO:0007669"/>
    <property type="project" value="EnsemblFungi"/>
</dbReference>
<dbReference type="SMART" id="SM00396">
    <property type="entry name" value="ZnF_UBR1"/>
    <property type="match status" value="1"/>
</dbReference>
<dbReference type="OMA" id="TKYSMRE"/>
<dbReference type="GO" id="GO:0061630">
    <property type="term" value="F:ubiquitin protein ligase activity"/>
    <property type="evidence" value="ECO:0007669"/>
    <property type="project" value="UniProtKB-UniRule"/>
</dbReference>
<evidence type="ECO:0000256" key="6">
    <source>
        <dbReference type="ARBA" id="ARBA00022833"/>
    </source>
</evidence>
<dbReference type="GO" id="GO:0071629">
    <property type="term" value="P:cytoplasm protein quality control by the ubiquitin-proteasome system"/>
    <property type="evidence" value="ECO:0007669"/>
    <property type="project" value="EnsemblFungi"/>
</dbReference>
<feature type="domain" description="UBR-type" evidence="10">
    <location>
        <begin position="100"/>
        <end position="176"/>
    </location>
</feature>
<dbReference type="Pfam" id="PF22960">
    <property type="entry name" value="WHD_UBR1"/>
    <property type="match status" value="1"/>
</dbReference>
<dbReference type="EMBL" id="CP002503">
    <property type="protein sequence ID" value="AET40967.1"/>
    <property type="molecule type" value="Genomic_DNA"/>
</dbReference>